<dbReference type="EC" id="2.7.7.19" evidence="12"/>
<dbReference type="RefSeq" id="WP_012232787.1">
    <property type="nucleotide sequence ID" value="NC_010162.1"/>
</dbReference>
<dbReference type="KEGG" id="scl:sce0152"/>
<keyword evidence="4" id="KW-0479">Metal-binding</keyword>
<dbReference type="SUPFAM" id="SSF55144">
    <property type="entry name" value="LigT-like"/>
    <property type="match status" value="1"/>
</dbReference>
<keyword evidence="12" id="KW-0808">Transferase</keyword>
<dbReference type="SUPFAM" id="SSF81301">
    <property type="entry name" value="Nucleotidyltransferase"/>
    <property type="match status" value="1"/>
</dbReference>
<dbReference type="GO" id="GO:0070260">
    <property type="term" value="F:5'-tyrosyl-DNA phosphodiesterase activity"/>
    <property type="evidence" value="ECO:0007669"/>
    <property type="project" value="TreeGrafter"/>
</dbReference>
<gene>
    <name evidence="12" type="ordered locus">sce0152</name>
</gene>
<dbReference type="GO" id="GO:0003697">
    <property type="term" value="F:single-stranded DNA binding"/>
    <property type="evidence" value="ECO:0007669"/>
    <property type="project" value="TreeGrafter"/>
</dbReference>
<keyword evidence="12" id="KW-0548">Nucleotidyltransferase</keyword>
<dbReference type="Pfam" id="PF04928">
    <property type="entry name" value="PAP_central"/>
    <property type="match status" value="1"/>
</dbReference>
<dbReference type="GO" id="GO:0005737">
    <property type="term" value="C:cytoplasm"/>
    <property type="evidence" value="ECO:0007669"/>
    <property type="project" value="TreeGrafter"/>
</dbReference>
<keyword evidence="8" id="KW-0234">DNA repair</keyword>
<dbReference type="EMBL" id="AM746676">
    <property type="protein sequence ID" value="CAN90309.1"/>
    <property type="molecule type" value="Genomic_DNA"/>
</dbReference>
<dbReference type="Pfam" id="PF03372">
    <property type="entry name" value="Exo_endo_phos"/>
    <property type="match status" value="1"/>
</dbReference>
<feature type="domain" description="Endonuclease/exonuclease/phosphatase" evidence="9">
    <location>
        <begin position="127"/>
        <end position="361"/>
    </location>
</feature>
<feature type="domain" description="Poly(A) polymerase central" evidence="11">
    <location>
        <begin position="720"/>
        <end position="786"/>
    </location>
</feature>
<feature type="domain" description="MJ1316 RNA cyclic group end recognition" evidence="10">
    <location>
        <begin position="1"/>
        <end position="65"/>
    </location>
</feature>
<dbReference type="InterPro" id="IPR007012">
    <property type="entry name" value="PolA_pol_cen_dom"/>
</dbReference>
<dbReference type="Gene3D" id="3.60.10.10">
    <property type="entry name" value="Endonuclease/exonuclease/phosphatase"/>
    <property type="match status" value="1"/>
</dbReference>
<dbReference type="AlphaFoldDB" id="A9GLQ9"/>
<dbReference type="eggNOG" id="COG5186">
    <property type="taxonomic scope" value="Bacteria"/>
</dbReference>
<keyword evidence="13" id="KW-1185">Reference proteome</keyword>
<evidence type="ECO:0000313" key="13">
    <source>
        <dbReference type="Proteomes" id="UP000002139"/>
    </source>
</evidence>
<dbReference type="InterPro" id="IPR043519">
    <property type="entry name" value="NT_sf"/>
</dbReference>
<dbReference type="GO" id="GO:0004518">
    <property type="term" value="F:nuclease activity"/>
    <property type="evidence" value="ECO:0007669"/>
    <property type="project" value="UniProtKB-KW"/>
</dbReference>
<proteinExistence type="predicted"/>
<dbReference type="PANTHER" id="PTHR15822">
    <property type="entry name" value="TRAF AND TNF RECEPTOR-ASSOCIATED PROTEIN"/>
    <property type="match status" value="1"/>
</dbReference>
<evidence type="ECO:0000256" key="2">
    <source>
        <dbReference type="ARBA" id="ARBA00001946"/>
    </source>
</evidence>
<evidence type="ECO:0000259" key="9">
    <source>
        <dbReference type="Pfam" id="PF03372"/>
    </source>
</evidence>
<dbReference type="GO" id="GO:0046872">
    <property type="term" value="F:metal ion binding"/>
    <property type="evidence" value="ECO:0007669"/>
    <property type="project" value="UniProtKB-KW"/>
</dbReference>
<dbReference type="BioCyc" id="SCEL448385:SCE_RS00785-MONOMER"/>
<dbReference type="InterPro" id="IPR009097">
    <property type="entry name" value="Cyclic_Pdiesterase"/>
</dbReference>
<reference evidence="12 13" key="1">
    <citation type="journal article" date="2007" name="Nat. Biotechnol.">
        <title>Complete genome sequence of the myxobacterium Sorangium cellulosum.</title>
        <authorList>
            <person name="Schneiker S."/>
            <person name="Perlova O."/>
            <person name="Kaiser O."/>
            <person name="Gerth K."/>
            <person name="Alici A."/>
            <person name="Altmeyer M.O."/>
            <person name="Bartels D."/>
            <person name="Bekel T."/>
            <person name="Beyer S."/>
            <person name="Bode E."/>
            <person name="Bode H.B."/>
            <person name="Bolten C.J."/>
            <person name="Choudhuri J.V."/>
            <person name="Doss S."/>
            <person name="Elnakady Y.A."/>
            <person name="Frank B."/>
            <person name="Gaigalat L."/>
            <person name="Goesmann A."/>
            <person name="Groeger C."/>
            <person name="Gross F."/>
            <person name="Jelsbak L."/>
            <person name="Jelsbak L."/>
            <person name="Kalinowski J."/>
            <person name="Kegler C."/>
            <person name="Knauber T."/>
            <person name="Konietzny S."/>
            <person name="Kopp M."/>
            <person name="Krause L."/>
            <person name="Krug D."/>
            <person name="Linke B."/>
            <person name="Mahmud T."/>
            <person name="Martinez-Arias R."/>
            <person name="McHardy A.C."/>
            <person name="Merai M."/>
            <person name="Meyer F."/>
            <person name="Mormann S."/>
            <person name="Munoz-Dorado J."/>
            <person name="Perez J."/>
            <person name="Pradella S."/>
            <person name="Rachid S."/>
            <person name="Raddatz G."/>
            <person name="Rosenau F."/>
            <person name="Rueckert C."/>
            <person name="Sasse F."/>
            <person name="Scharfe M."/>
            <person name="Schuster S.C."/>
            <person name="Suen G."/>
            <person name="Treuner-Lange A."/>
            <person name="Velicer G.J."/>
            <person name="Vorholter F.-J."/>
            <person name="Weissman K.J."/>
            <person name="Welch R.D."/>
            <person name="Wenzel S.C."/>
            <person name="Whitworth D.E."/>
            <person name="Wilhelm S."/>
            <person name="Wittmann C."/>
            <person name="Bloecker H."/>
            <person name="Puehler A."/>
            <person name="Mueller R."/>
        </authorList>
    </citation>
    <scope>NUCLEOTIDE SEQUENCE [LARGE SCALE GENOMIC DNA]</scope>
    <source>
        <strain evidence="13">So ce56</strain>
    </source>
</reference>
<dbReference type="Pfam" id="PF04457">
    <property type="entry name" value="MJ1316"/>
    <property type="match status" value="1"/>
</dbReference>
<keyword evidence="6" id="KW-0378">Hydrolase</keyword>
<keyword evidence="7" id="KW-0460">Magnesium</keyword>
<evidence type="ECO:0000256" key="8">
    <source>
        <dbReference type="ARBA" id="ARBA00023204"/>
    </source>
</evidence>
<evidence type="ECO:0000256" key="4">
    <source>
        <dbReference type="ARBA" id="ARBA00022723"/>
    </source>
</evidence>
<dbReference type="Pfam" id="PF13563">
    <property type="entry name" value="2_5_RNA_ligase2"/>
    <property type="match status" value="1"/>
</dbReference>
<dbReference type="eggNOG" id="COG1514">
    <property type="taxonomic scope" value="Bacteria"/>
</dbReference>
<evidence type="ECO:0000259" key="11">
    <source>
        <dbReference type="Pfam" id="PF04928"/>
    </source>
</evidence>
<evidence type="ECO:0000256" key="5">
    <source>
        <dbReference type="ARBA" id="ARBA00022763"/>
    </source>
</evidence>
<keyword evidence="3" id="KW-0540">Nuclease</keyword>
<dbReference type="PANTHER" id="PTHR15822:SF4">
    <property type="entry name" value="TYROSYL-DNA PHOSPHODIESTERASE 2"/>
    <property type="match status" value="1"/>
</dbReference>
<dbReference type="STRING" id="448385.sce0152"/>
<dbReference type="eggNOG" id="COG1531">
    <property type="taxonomic scope" value="Bacteria"/>
</dbReference>
<protein>
    <submittedName>
        <fullName evidence="12">Polynucleotide adenyltransferase</fullName>
        <ecNumber evidence="12">2.7.7.19</ecNumber>
    </submittedName>
</protein>
<dbReference type="OrthoDB" id="490222at2"/>
<dbReference type="InterPro" id="IPR005135">
    <property type="entry name" value="Endo/exonuclease/phosphatase"/>
</dbReference>
<comment type="cofactor">
    <cofactor evidence="1">
        <name>Mn(2+)</name>
        <dbReference type="ChEBI" id="CHEBI:29035"/>
    </cofactor>
</comment>
<comment type="cofactor">
    <cofactor evidence="2">
        <name>Mg(2+)</name>
        <dbReference type="ChEBI" id="CHEBI:18420"/>
    </cofactor>
</comment>
<keyword evidence="5" id="KW-0227">DNA damage</keyword>
<evidence type="ECO:0000256" key="3">
    <source>
        <dbReference type="ARBA" id="ARBA00022722"/>
    </source>
</evidence>
<sequence length="961" mass="101919">MRTSEEIYHRIRWDARLDPARFVMGIDVHAAEPKRVPLPAFVPGGDLPWHRVVYIEAEGERVWDRQTGLDSLDTTQAGRVRAPQRLRPPFFTARAAMRWEATEGRWAPAEAAAPRFTPGASARLRVLSWNTLWDRYDAERIHTARRRPLLVEALGRADADVIALQEVELPLLDLLLGAGWVRADYTVSDGPRGRDVETCHLLLLSRLPVLEVGWHALGKYKAAVAMTLALAGEPLVVVATHLTSDHAEEGARKRAAELEDLAAGLSAVEGDLVLLGDLNDGGPGPASKLGLVDAWLEARGAGDEAPTFDPTVNPLAAVSSLTGRACRLDRVMFRGAALRPITADLEGTTPLPPDGLFLSDHYGVRVELSVGEAPGEVLDVATTARTALAWVPPEPLWPEIQAIRALHDPQIDRWPPHVNLLFGFVPESSFEAALPLLSAAAREVGPFPAVLEGTRSFRHGADATVWLDPAAGGKDPWARLHQALARRFPRCVGRAEGYTPHLTLGRVDDPARVQPGWAAQLGRREAAVGELVLLSRRGAEPMQVRASVALGSGSVRWAAEPAPAASPRAPKPDRASALVARLKAALPGGALHVTGSRRLGCALPGADLDLVAALPGPIDLDAVEVQVRSALPEASTVRRVEAIRVPCLELCAVGLDADLTLVDAGAVRPEHAVARRLELGEAAAMALSAVTDADALLEAVDAASAPSAAPRRREAFLALGRAVKAWARAKGIDAAPFGGLPGIAWLVLAARVVCDAPDLEPGPLLSRFFGAWAAWDFRRPIALDPSAPAVGTPGDPVRIATPTAPVRSCSDTVGAAALATLSDELYSAWEAVESALAAGRDPLPDLLAPPPLHRRHAAWAVITVEAPEPEGVASGLGWVRGRIRALLSSFERAGVGDLRAWPHAFDRGPRLARHAIGLGKSPPAAAALEKLAAPWAAGLHGVHVAWVEGGGVPTLRADQGA</sequence>
<dbReference type="HOGENOM" id="CLU_295915_0_0_7"/>
<organism evidence="12 13">
    <name type="scientific">Sorangium cellulosum (strain So ce56)</name>
    <name type="common">Polyangium cellulosum (strain So ce56)</name>
    <dbReference type="NCBI Taxonomy" id="448385"/>
    <lineage>
        <taxon>Bacteria</taxon>
        <taxon>Pseudomonadati</taxon>
        <taxon>Myxococcota</taxon>
        <taxon>Polyangia</taxon>
        <taxon>Polyangiales</taxon>
        <taxon>Polyangiaceae</taxon>
        <taxon>Sorangium</taxon>
    </lineage>
</organism>
<evidence type="ECO:0000313" key="12">
    <source>
        <dbReference type="EMBL" id="CAN90309.1"/>
    </source>
</evidence>
<dbReference type="Gene3D" id="3.30.460.10">
    <property type="entry name" value="Beta Polymerase, domain 2"/>
    <property type="match status" value="1"/>
</dbReference>
<dbReference type="CDD" id="cd09080">
    <property type="entry name" value="TDP2"/>
    <property type="match status" value="1"/>
</dbReference>
<evidence type="ECO:0000256" key="7">
    <source>
        <dbReference type="ARBA" id="ARBA00022842"/>
    </source>
</evidence>
<dbReference type="eggNOG" id="COG3568">
    <property type="taxonomic scope" value="Bacteria"/>
</dbReference>
<evidence type="ECO:0000256" key="1">
    <source>
        <dbReference type="ARBA" id="ARBA00001936"/>
    </source>
</evidence>
<evidence type="ECO:0000256" key="6">
    <source>
        <dbReference type="ARBA" id="ARBA00022801"/>
    </source>
</evidence>
<dbReference type="SUPFAM" id="SSF81631">
    <property type="entry name" value="PAP/OAS1 substrate-binding domain"/>
    <property type="match status" value="1"/>
</dbReference>
<dbReference type="Gene3D" id="1.10.1410.10">
    <property type="match status" value="1"/>
</dbReference>
<dbReference type="GO" id="GO:1990817">
    <property type="term" value="F:poly(A) RNA polymerase activity"/>
    <property type="evidence" value="ECO:0007669"/>
    <property type="project" value="UniProtKB-EC"/>
</dbReference>
<dbReference type="InterPro" id="IPR040459">
    <property type="entry name" value="MJ1316"/>
</dbReference>
<dbReference type="Gene3D" id="3.90.1140.10">
    <property type="entry name" value="Cyclic phosphodiesterase"/>
    <property type="match status" value="1"/>
</dbReference>
<dbReference type="Proteomes" id="UP000002139">
    <property type="component" value="Chromosome"/>
</dbReference>
<evidence type="ECO:0000259" key="10">
    <source>
        <dbReference type="Pfam" id="PF04457"/>
    </source>
</evidence>
<name>A9GLQ9_SORC5</name>
<dbReference type="InterPro" id="IPR036691">
    <property type="entry name" value="Endo/exonu/phosph_ase_sf"/>
</dbReference>
<accession>A9GLQ9</accession>
<dbReference type="InterPro" id="IPR051547">
    <property type="entry name" value="TDP2-like"/>
</dbReference>
<dbReference type="GO" id="GO:0006302">
    <property type="term" value="P:double-strand break repair"/>
    <property type="evidence" value="ECO:0007669"/>
    <property type="project" value="TreeGrafter"/>
</dbReference>
<dbReference type="SUPFAM" id="SSF56219">
    <property type="entry name" value="DNase I-like"/>
    <property type="match status" value="1"/>
</dbReference>